<reference evidence="1" key="1">
    <citation type="submission" date="2021-06" db="EMBL/GenBank/DDBJ databases">
        <authorList>
            <person name="Kallberg Y."/>
            <person name="Tangrot J."/>
            <person name="Rosling A."/>
        </authorList>
    </citation>
    <scope>NUCLEOTIDE SEQUENCE</scope>
    <source>
        <strain evidence="1">MA461A</strain>
    </source>
</reference>
<gene>
    <name evidence="1" type="ORF">RPERSI_LOCUS6675</name>
</gene>
<sequence length="80" mass="9326">TCTNCAKRGLRCAFVIPIKKRGPKPRSRLLRKDHQPFLSGPKPKSQLLHEDHQFFYELNSKTQLLHNHQFFLSAPIFSPQ</sequence>
<accession>A0ACA9MXA6</accession>
<protein>
    <submittedName>
        <fullName evidence="1">23768_t:CDS:1</fullName>
    </submittedName>
</protein>
<name>A0ACA9MXA6_9GLOM</name>
<dbReference type="Proteomes" id="UP000789920">
    <property type="component" value="Unassembled WGS sequence"/>
</dbReference>
<dbReference type="EMBL" id="CAJVQC010010721">
    <property type="protein sequence ID" value="CAG8619923.1"/>
    <property type="molecule type" value="Genomic_DNA"/>
</dbReference>
<proteinExistence type="predicted"/>
<comment type="caution">
    <text evidence="1">The sequence shown here is derived from an EMBL/GenBank/DDBJ whole genome shotgun (WGS) entry which is preliminary data.</text>
</comment>
<feature type="non-terminal residue" evidence="1">
    <location>
        <position position="1"/>
    </location>
</feature>
<evidence type="ECO:0000313" key="2">
    <source>
        <dbReference type="Proteomes" id="UP000789920"/>
    </source>
</evidence>
<evidence type="ECO:0000313" key="1">
    <source>
        <dbReference type="EMBL" id="CAG8619923.1"/>
    </source>
</evidence>
<keyword evidence="2" id="KW-1185">Reference proteome</keyword>
<organism evidence="1 2">
    <name type="scientific">Racocetra persica</name>
    <dbReference type="NCBI Taxonomy" id="160502"/>
    <lineage>
        <taxon>Eukaryota</taxon>
        <taxon>Fungi</taxon>
        <taxon>Fungi incertae sedis</taxon>
        <taxon>Mucoromycota</taxon>
        <taxon>Glomeromycotina</taxon>
        <taxon>Glomeromycetes</taxon>
        <taxon>Diversisporales</taxon>
        <taxon>Gigasporaceae</taxon>
        <taxon>Racocetra</taxon>
    </lineage>
</organism>